<dbReference type="Proteomes" id="UP000000442">
    <property type="component" value="Chromosome"/>
</dbReference>
<reference evidence="1 2" key="1">
    <citation type="journal article" date="2009" name="Environ. Microbiol.">
        <title>Genome sequence of Desulfobacterium autotrophicum HRM2, a marine sulfate reducer oxidizing organic carbon completely to carbon dioxide.</title>
        <authorList>
            <person name="Strittmatter A.W."/>
            <person name="Liesegang H."/>
            <person name="Rabus R."/>
            <person name="Decker I."/>
            <person name="Amann J."/>
            <person name="Andres S."/>
            <person name="Henne A."/>
            <person name="Fricke W.F."/>
            <person name="Martinez-Arias R."/>
            <person name="Bartels D."/>
            <person name="Goesmann A."/>
            <person name="Krause L."/>
            <person name="Puehler A."/>
            <person name="Klenk H.P."/>
            <person name="Richter M."/>
            <person name="Schuler M."/>
            <person name="Gloeckner F.O."/>
            <person name="Meyerdierks A."/>
            <person name="Gottschalk G."/>
            <person name="Amann R."/>
        </authorList>
    </citation>
    <scope>NUCLEOTIDE SEQUENCE [LARGE SCALE GENOMIC DNA]</scope>
    <source>
        <strain evidence="2">ATCC 43914 / DSM 3382 / HRM2</strain>
    </source>
</reference>
<organism evidence="1 2">
    <name type="scientific">Desulforapulum autotrophicum (strain ATCC 43914 / DSM 3382 / VKM B-1955 / HRM2)</name>
    <name type="common">Desulfobacterium autotrophicum</name>
    <dbReference type="NCBI Taxonomy" id="177437"/>
    <lineage>
        <taxon>Bacteria</taxon>
        <taxon>Pseudomonadati</taxon>
        <taxon>Thermodesulfobacteriota</taxon>
        <taxon>Desulfobacteria</taxon>
        <taxon>Desulfobacterales</taxon>
        <taxon>Desulfobacteraceae</taxon>
        <taxon>Desulforapulum</taxon>
    </lineage>
</organism>
<protein>
    <submittedName>
        <fullName evidence="1">Uncharacterized protein</fullName>
    </submittedName>
</protein>
<keyword evidence="2" id="KW-1185">Reference proteome</keyword>
<dbReference type="KEGG" id="dat:HRM2_19530"/>
<accession>C0QCH7</accession>
<dbReference type="RefSeq" id="WP_015903835.1">
    <property type="nucleotide sequence ID" value="NC_012108.1"/>
</dbReference>
<proteinExistence type="predicted"/>
<evidence type="ECO:0000313" key="2">
    <source>
        <dbReference type="Proteomes" id="UP000000442"/>
    </source>
</evidence>
<dbReference type="EMBL" id="CP001087">
    <property type="protein sequence ID" value="ACN15054.1"/>
    <property type="molecule type" value="Genomic_DNA"/>
</dbReference>
<dbReference type="AlphaFoldDB" id="C0QCH7"/>
<gene>
    <name evidence="1" type="ordered locus">HRM2_19530</name>
</gene>
<name>C0QCH7_DESAH</name>
<dbReference type="HOGENOM" id="CLU_1281461_0_0_7"/>
<sequence length="215" mass="24787">MNEKETNQENEDYGIGMSEMNNEIITELSPRSYLFEHGVSIQKSCKCQGGKDLGAYEIRFDPVVLLSMDPLDGFVINSEDKVRMMKRVYESIFRQNEYDFWAFEKAKIPARFSKKIDINAKAQCENLENIKDVASEGIDLFTAIENGYVLRLFYSSGDDCFADFKKIFGEMNQSIFKDSVIEYEFKDVNKVVIKEVHGHWVLNNEDCSGGEKEQD</sequence>
<evidence type="ECO:0000313" key="1">
    <source>
        <dbReference type="EMBL" id="ACN15054.1"/>
    </source>
</evidence>